<dbReference type="SMART" id="SM00382">
    <property type="entry name" value="AAA"/>
    <property type="match status" value="1"/>
</dbReference>
<dbReference type="GO" id="GO:0090374">
    <property type="term" value="P:oligopeptide export from mitochondrion"/>
    <property type="evidence" value="ECO:0007669"/>
    <property type="project" value="TreeGrafter"/>
</dbReference>
<evidence type="ECO:0000256" key="6">
    <source>
        <dbReference type="ARBA" id="ARBA00022989"/>
    </source>
</evidence>
<gene>
    <name evidence="12" type="ORF">BS47DRAFT_1325025</name>
</gene>
<evidence type="ECO:0000256" key="3">
    <source>
        <dbReference type="ARBA" id="ARBA00022692"/>
    </source>
</evidence>
<evidence type="ECO:0000256" key="4">
    <source>
        <dbReference type="ARBA" id="ARBA00022741"/>
    </source>
</evidence>
<sequence length="729" mass="78750">MLQIRAIRATSLCTPGSSLRPLAPLLPHLQHVSQSRQKLDFRENIPSFRRALSSHGNPQPSLAKKDGSQRPLSPPPRKGILGRILPPTLVPPPDGVTSFRKLIALAYPERKTLACAIGLLLISSSVSMSVPYTIGRLIDYFSAKDAQLLLNLPPSIALAALLGVFTVGALANSGRVLLMRLAGQRIVARLRERAYSSALQQEVEMVEKDPGVGDIMSRLSTDTNMVGESLTGNLSDGLRALVTASVGMSLMVYLSPKLTLVMLSVVPPIALGSFVYGRYLKKLSNRTQEALGEMSQVAQESLSALRTVQAFSARKWEENKFSEKVANILDLGKKEAWASGIFYGSTGWAGNLTILTLLGYGGTLVSRGEISVGDLTSLLLYSAFVGNALSMLTSFFTTLMRAVGASTRVFSLLERKSAIPTDTGVQLPPGIREGVIKFENVSFEYPSRRGISVLKNFSFTIPVGGSTAIVGKSGSGKSSIQSLLLRFYDPTSGRITFNGQDIREFNVHAWRSMMSIVPQDPVLFAGTIASNIAYGSPETPREEIERAARQANCEFVWDMPNGLDTTIGRSSLSGGQRQRIAIARALLKRPALLCLDEATSALDAVSELRVNEAIEKILESRHTTSIIVAHRLSTISRAERIAVLEDGAITEEGPYSLLALRENSRFRALMDAQLQAAVQDRDALSSYSSSLDGQGQVAEEPGTGAVDAQGVDLFDTGKAQKVEEETPLR</sequence>
<dbReference type="Gene3D" id="3.40.50.300">
    <property type="entry name" value="P-loop containing nucleotide triphosphate hydrolases"/>
    <property type="match status" value="1"/>
</dbReference>
<keyword evidence="6 9" id="KW-1133">Transmembrane helix</keyword>
<feature type="domain" description="ABC transporter" evidence="10">
    <location>
        <begin position="436"/>
        <end position="671"/>
    </location>
</feature>
<evidence type="ECO:0000259" key="10">
    <source>
        <dbReference type="PROSITE" id="PS50893"/>
    </source>
</evidence>
<proteinExistence type="predicted"/>
<accession>A0A9P6B716</accession>
<keyword evidence="2" id="KW-0813">Transport</keyword>
<feature type="transmembrane region" description="Helical" evidence="9">
    <location>
        <begin position="260"/>
        <end position="279"/>
    </location>
</feature>
<evidence type="ECO:0000256" key="9">
    <source>
        <dbReference type="SAM" id="Phobius"/>
    </source>
</evidence>
<dbReference type="FunFam" id="1.20.1560.10:FF:000085">
    <property type="entry name" value="Probable ATP-binding cassette (ABC) transporter"/>
    <property type="match status" value="1"/>
</dbReference>
<dbReference type="InterPro" id="IPR027417">
    <property type="entry name" value="P-loop_NTPase"/>
</dbReference>
<dbReference type="SUPFAM" id="SSF52540">
    <property type="entry name" value="P-loop containing nucleoside triphosphate hydrolases"/>
    <property type="match status" value="1"/>
</dbReference>
<feature type="transmembrane region" description="Helical" evidence="9">
    <location>
        <begin position="154"/>
        <end position="171"/>
    </location>
</feature>
<protein>
    <recommendedName>
        <fullName evidence="14">ABC transporter</fullName>
    </recommendedName>
</protein>
<dbReference type="EMBL" id="MU128921">
    <property type="protein sequence ID" value="KAF9518913.1"/>
    <property type="molecule type" value="Genomic_DNA"/>
</dbReference>
<dbReference type="InterPro" id="IPR039421">
    <property type="entry name" value="Type_1_exporter"/>
</dbReference>
<dbReference type="SUPFAM" id="SSF90123">
    <property type="entry name" value="ABC transporter transmembrane region"/>
    <property type="match status" value="1"/>
</dbReference>
<evidence type="ECO:0000256" key="2">
    <source>
        <dbReference type="ARBA" id="ARBA00022448"/>
    </source>
</evidence>
<dbReference type="InterPro" id="IPR036640">
    <property type="entry name" value="ABC1_TM_sf"/>
</dbReference>
<dbReference type="InterPro" id="IPR011527">
    <property type="entry name" value="ABC1_TM_dom"/>
</dbReference>
<feature type="region of interest" description="Disordered" evidence="8">
    <location>
        <begin position="687"/>
        <end position="710"/>
    </location>
</feature>
<dbReference type="PROSITE" id="PS50893">
    <property type="entry name" value="ABC_TRANSPORTER_2"/>
    <property type="match status" value="1"/>
</dbReference>
<dbReference type="Pfam" id="PF00005">
    <property type="entry name" value="ABC_tran"/>
    <property type="match status" value="1"/>
</dbReference>
<feature type="region of interest" description="Disordered" evidence="8">
    <location>
        <begin position="50"/>
        <end position="84"/>
    </location>
</feature>
<evidence type="ECO:0000256" key="7">
    <source>
        <dbReference type="ARBA" id="ARBA00023136"/>
    </source>
</evidence>
<evidence type="ECO:0000256" key="1">
    <source>
        <dbReference type="ARBA" id="ARBA00004141"/>
    </source>
</evidence>
<dbReference type="FunFam" id="3.40.50.300:FF:000604">
    <property type="entry name" value="ABC transporter B family member 28"/>
    <property type="match status" value="1"/>
</dbReference>
<keyword evidence="4" id="KW-0547">Nucleotide-binding</keyword>
<dbReference type="GO" id="GO:0005524">
    <property type="term" value="F:ATP binding"/>
    <property type="evidence" value="ECO:0007669"/>
    <property type="project" value="UniProtKB-KW"/>
</dbReference>
<evidence type="ECO:0000313" key="12">
    <source>
        <dbReference type="EMBL" id="KAF9518913.1"/>
    </source>
</evidence>
<feature type="transmembrane region" description="Helical" evidence="9">
    <location>
        <begin position="113"/>
        <end position="134"/>
    </location>
</feature>
<evidence type="ECO:0000259" key="11">
    <source>
        <dbReference type="PROSITE" id="PS50929"/>
    </source>
</evidence>
<dbReference type="AlphaFoldDB" id="A0A9P6B716"/>
<dbReference type="GO" id="GO:0016887">
    <property type="term" value="F:ATP hydrolysis activity"/>
    <property type="evidence" value="ECO:0007669"/>
    <property type="project" value="InterPro"/>
</dbReference>
<evidence type="ECO:0000313" key="13">
    <source>
        <dbReference type="Proteomes" id="UP000886523"/>
    </source>
</evidence>
<name>A0A9P6B716_9AGAM</name>
<comment type="subcellular location">
    <subcellularLocation>
        <location evidence="1">Membrane</location>
        <topology evidence="1">Multi-pass membrane protein</topology>
    </subcellularLocation>
</comment>
<evidence type="ECO:0008006" key="14">
    <source>
        <dbReference type="Google" id="ProtNLM"/>
    </source>
</evidence>
<dbReference type="InterPro" id="IPR003593">
    <property type="entry name" value="AAA+_ATPase"/>
</dbReference>
<dbReference type="GO" id="GO:0005743">
    <property type="term" value="C:mitochondrial inner membrane"/>
    <property type="evidence" value="ECO:0007669"/>
    <property type="project" value="TreeGrafter"/>
</dbReference>
<keyword evidence="13" id="KW-1185">Reference proteome</keyword>
<dbReference type="Gene3D" id="1.20.1560.10">
    <property type="entry name" value="ABC transporter type 1, transmembrane domain"/>
    <property type="match status" value="1"/>
</dbReference>
<dbReference type="PANTHER" id="PTHR43394:SF1">
    <property type="entry name" value="ATP-BINDING CASSETTE SUB-FAMILY B MEMBER 10, MITOCHONDRIAL"/>
    <property type="match status" value="1"/>
</dbReference>
<evidence type="ECO:0000256" key="5">
    <source>
        <dbReference type="ARBA" id="ARBA00022840"/>
    </source>
</evidence>
<dbReference type="InterPro" id="IPR003439">
    <property type="entry name" value="ABC_transporter-like_ATP-bd"/>
</dbReference>
<feature type="transmembrane region" description="Helical" evidence="9">
    <location>
        <begin position="336"/>
        <end position="358"/>
    </location>
</feature>
<dbReference type="PANTHER" id="PTHR43394">
    <property type="entry name" value="ATP-DEPENDENT PERMEASE MDL1, MITOCHONDRIAL"/>
    <property type="match status" value="1"/>
</dbReference>
<keyword evidence="5" id="KW-0067">ATP-binding</keyword>
<dbReference type="Proteomes" id="UP000886523">
    <property type="component" value="Unassembled WGS sequence"/>
</dbReference>
<comment type="caution">
    <text evidence="12">The sequence shown here is derived from an EMBL/GenBank/DDBJ whole genome shotgun (WGS) entry which is preliminary data.</text>
</comment>
<dbReference type="InterPro" id="IPR017871">
    <property type="entry name" value="ABC_transporter-like_CS"/>
</dbReference>
<evidence type="ECO:0000256" key="8">
    <source>
        <dbReference type="SAM" id="MobiDB-lite"/>
    </source>
</evidence>
<dbReference type="PROSITE" id="PS00211">
    <property type="entry name" value="ABC_TRANSPORTER_1"/>
    <property type="match status" value="1"/>
</dbReference>
<dbReference type="CDD" id="cd18573">
    <property type="entry name" value="ABC_6TM_ABCB10_like"/>
    <property type="match status" value="1"/>
</dbReference>
<keyword evidence="3 9" id="KW-0812">Transmembrane</keyword>
<feature type="domain" description="ABC transmembrane type-1" evidence="11">
    <location>
        <begin position="116"/>
        <end position="401"/>
    </location>
</feature>
<dbReference type="OrthoDB" id="6500128at2759"/>
<dbReference type="Pfam" id="PF00664">
    <property type="entry name" value="ABC_membrane"/>
    <property type="match status" value="1"/>
</dbReference>
<reference evidence="12" key="1">
    <citation type="journal article" date="2020" name="Nat. Commun.">
        <title>Large-scale genome sequencing of mycorrhizal fungi provides insights into the early evolution of symbiotic traits.</title>
        <authorList>
            <person name="Miyauchi S."/>
            <person name="Kiss E."/>
            <person name="Kuo A."/>
            <person name="Drula E."/>
            <person name="Kohler A."/>
            <person name="Sanchez-Garcia M."/>
            <person name="Morin E."/>
            <person name="Andreopoulos B."/>
            <person name="Barry K.W."/>
            <person name="Bonito G."/>
            <person name="Buee M."/>
            <person name="Carver A."/>
            <person name="Chen C."/>
            <person name="Cichocki N."/>
            <person name="Clum A."/>
            <person name="Culley D."/>
            <person name="Crous P.W."/>
            <person name="Fauchery L."/>
            <person name="Girlanda M."/>
            <person name="Hayes R.D."/>
            <person name="Keri Z."/>
            <person name="LaButti K."/>
            <person name="Lipzen A."/>
            <person name="Lombard V."/>
            <person name="Magnuson J."/>
            <person name="Maillard F."/>
            <person name="Murat C."/>
            <person name="Nolan M."/>
            <person name="Ohm R.A."/>
            <person name="Pangilinan J."/>
            <person name="Pereira M.F."/>
            <person name="Perotto S."/>
            <person name="Peter M."/>
            <person name="Pfister S."/>
            <person name="Riley R."/>
            <person name="Sitrit Y."/>
            <person name="Stielow J.B."/>
            <person name="Szollosi G."/>
            <person name="Zifcakova L."/>
            <person name="Stursova M."/>
            <person name="Spatafora J.W."/>
            <person name="Tedersoo L."/>
            <person name="Vaario L.M."/>
            <person name="Yamada A."/>
            <person name="Yan M."/>
            <person name="Wang P."/>
            <person name="Xu J."/>
            <person name="Bruns T."/>
            <person name="Baldrian P."/>
            <person name="Vilgalys R."/>
            <person name="Dunand C."/>
            <person name="Henrissat B."/>
            <person name="Grigoriev I.V."/>
            <person name="Hibbett D."/>
            <person name="Nagy L.G."/>
            <person name="Martin F.M."/>
        </authorList>
    </citation>
    <scope>NUCLEOTIDE SEQUENCE</scope>
    <source>
        <strain evidence="12">UP504</strain>
    </source>
</reference>
<dbReference type="GO" id="GO:0015421">
    <property type="term" value="F:ABC-type oligopeptide transporter activity"/>
    <property type="evidence" value="ECO:0007669"/>
    <property type="project" value="TreeGrafter"/>
</dbReference>
<organism evidence="12 13">
    <name type="scientific">Hydnum rufescens UP504</name>
    <dbReference type="NCBI Taxonomy" id="1448309"/>
    <lineage>
        <taxon>Eukaryota</taxon>
        <taxon>Fungi</taxon>
        <taxon>Dikarya</taxon>
        <taxon>Basidiomycota</taxon>
        <taxon>Agaricomycotina</taxon>
        <taxon>Agaricomycetes</taxon>
        <taxon>Cantharellales</taxon>
        <taxon>Hydnaceae</taxon>
        <taxon>Hydnum</taxon>
    </lineage>
</organism>
<dbReference type="PROSITE" id="PS50929">
    <property type="entry name" value="ABC_TM1F"/>
    <property type="match status" value="1"/>
</dbReference>
<keyword evidence="7 9" id="KW-0472">Membrane</keyword>
<feature type="transmembrane region" description="Helical" evidence="9">
    <location>
        <begin position="378"/>
        <end position="399"/>
    </location>
</feature>